<dbReference type="EMBL" id="JXTI01000055">
    <property type="protein sequence ID" value="KWX13796.1"/>
    <property type="molecule type" value="Genomic_DNA"/>
</dbReference>
<reference evidence="1 2" key="1">
    <citation type="journal article" date="2015" name="Mol. Biochem. Parasitol.">
        <title>Identification of polymorphic genes for use in assemblage B genotyping assays through comparative genomics of multiple assemblage B Giardia duodenalis isolates.</title>
        <authorList>
            <person name="Wielinga C."/>
            <person name="Thompson R.C."/>
            <person name="Monis P."/>
            <person name="Ryan U."/>
        </authorList>
    </citation>
    <scope>NUCLEOTIDE SEQUENCE [LARGE SCALE GENOMIC DNA]</scope>
    <source>
        <strain evidence="1 2">BAH15c1</strain>
    </source>
</reference>
<dbReference type="AlphaFoldDB" id="A0A132NUN6"/>
<comment type="caution">
    <text evidence="1">The sequence shown here is derived from an EMBL/GenBank/DDBJ whole genome shotgun (WGS) entry which is preliminary data.</text>
</comment>
<name>A0A132NUN6_GIAIN</name>
<dbReference type="Proteomes" id="UP000070089">
    <property type="component" value="Unassembled WGS sequence"/>
</dbReference>
<protein>
    <submittedName>
        <fullName evidence="1">Chromosome segregation ATPase</fullName>
    </submittedName>
</protein>
<organism evidence="1 2">
    <name type="scientific">Giardia duodenalis assemblage B</name>
    <dbReference type="NCBI Taxonomy" id="1394984"/>
    <lineage>
        <taxon>Eukaryota</taxon>
        <taxon>Metamonada</taxon>
        <taxon>Diplomonadida</taxon>
        <taxon>Hexamitidae</taxon>
        <taxon>Giardiinae</taxon>
        <taxon>Giardia</taxon>
    </lineage>
</organism>
<proteinExistence type="predicted"/>
<sequence>MSAKQSKADECDTLAEAYHSIDNRGCLKSIPILSSL</sequence>
<accession>A0A132NUN6</accession>
<gene>
    <name evidence="1" type="ORF">QR46_2194</name>
</gene>
<evidence type="ECO:0000313" key="2">
    <source>
        <dbReference type="Proteomes" id="UP000070089"/>
    </source>
</evidence>
<dbReference type="VEuPathDB" id="GiardiaDB:QR46_2194"/>
<evidence type="ECO:0000313" key="1">
    <source>
        <dbReference type="EMBL" id="KWX13796.1"/>
    </source>
</evidence>